<comment type="caution">
    <text evidence="2">The sequence shown here is derived from an EMBL/GenBank/DDBJ whole genome shotgun (WGS) entry which is preliminary data.</text>
</comment>
<organism evidence="2 3">
    <name type="scientific">Thalassobacillus devorans</name>
    <dbReference type="NCBI Taxonomy" id="279813"/>
    <lineage>
        <taxon>Bacteria</taxon>
        <taxon>Bacillati</taxon>
        <taxon>Bacillota</taxon>
        <taxon>Bacilli</taxon>
        <taxon>Bacillales</taxon>
        <taxon>Bacillaceae</taxon>
        <taxon>Thalassobacillus</taxon>
    </lineage>
</organism>
<evidence type="ECO:0000256" key="1">
    <source>
        <dbReference type="SAM" id="MobiDB-lite"/>
    </source>
</evidence>
<evidence type="ECO:0000313" key="2">
    <source>
        <dbReference type="EMBL" id="GGD02882.1"/>
    </source>
</evidence>
<accession>A0ABQ1PTF2</accession>
<protein>
    <submittedName>
        <fullName evidence="2">Uncharacterized protein</fullName>
    </submittedName>
</protein>
<dbReference type="EMBL" id="BMCJ01000009">
    <property type="protein sequence ID" value="GGD02882.1"/>
    <property type="molecule type" value="Genomic_DNA"/>
</dbReference>
<feature type="region of interest" description="Disordered" evidence="1">
    <location>
        <begin position="45"/>
        <end position="66"/>
    </location>
</feature>
<keyword evidence="3" id="KW-1185">Reference proteome</keyword>
<proteinExistence type="predicted"/>
<reference evidence="3" key="1">
    <citation type="journal article" date="2019" name="Int. J. Syst. Evol. Microbiol.">
        <title>The Global Catalogue of Microorganisms (GCM) 10K type strain sequencing project: providing services to taxonomists for standard genome sequencing and annotation.</title>
        <authorList>
            <consortium name="The Broad Institute Genomics Platform"/>
            <consortium name="The Broad Institute Genome Sequencing Center for Infectious Disease"/>
            <person name="Wu L."/>
            <person name="Ma J."/>
        </authorList>
    </citation>
    <scope>NUCLEOTIDE SEQUENCE [LARGE SCALE GENOMIC DNA]</scope>
    <source>
        <strain evidence="3">CCM 7282</strain>
    </source>
</reference>
<dbReference type="Proteomes" id="UP000619534">
    <property type="component" value="Unassembled WGS sequence"/>
</dbReference>
<sequence>MKCEIKTTSLFNYPLKVDDIYNIAWVLFFLFEWVGWETGRLPREKDLGEIPQGDSPRKLARSPAGKRVVFQPTLPLLR</sequence>
<gene>
    <name evidence="2" type="ORF">GCM10007216_37060</name>
</gene>
<evidence type="ECO:0000313" key="3">
    <source>
        <dbReference type="Proteomes" id="UP000619534"/>
    </source>
</evidence>
<name>A0ABQ1PTF2_9BACI</name>